<organism evidence="2 3">
    <name type="scientific">Pagothenia borchgrevinki</name>
    <name type="common">Bald rockcod</name>
    <name type="synonym">Trematomus borchgrevinki</name>
    <dbReference type="NCBI Taxonomy" id="8213"/>
    <lineage>
        <taxon>Eukaryota</taxon>
        <taxon>Metazoa</taxon>
        <taxon>Chordata</taxon>
        <taxon>Craniata</taxon>
        <taxon>Vertebrata</taxon>
        <taxon>Euteleostomi</taxon>
        <taxon>Actinopterygii</taxon>
        <taxon>Neopterygii</taxon>
        <taxon>Teleostei</taxon>
        <taxon>Neoteleostei</taxon>
        <taxon>Acanthomorphata</taxon>
        <taxon>Eupercaria</taxon>
        <taxon>Perciformes</taxon>
        <taxon>Notothenioidei</taxon>
        <taxon>Nototheniidae</taxon>
        <taxon>Pagothenia</taxon>
    </lineage>
</organism>
<dbReference type="EMBL" id="JBIYXZ010002077">
    <property type="protein sequence ID" value="KAL3055647.1"/>
    <property type="molecule type" value="Genomic_DNA"/>
</dbReference>
<feature type="compositionally biased region" description="Basic and acidic residues" evidence="1">
    <location>
        <begin position="23"/>
        <end position="41"/>
    </location>
</feature>
<comment type="caution">
    <text evidence="2">The sequence shown here is derived from an EMBL/GenBank/DDBJ whole genome shotgun (WGS) entry which is preliminary data.</text>
</comment>
<gene>
    <name evidence="2" type="ORF">OYC64_018343</name>
</gene>
<feature type="region of interest" description="Disordered" evidence="1">
    <location>
        <begin position="13"/>
        <end position="51"/>
    </location>
</feature>
<dbReference type="Proteomes" id="UP001619887">
    <property type="component" value="Unassembled WGS sequence"/>
</dbReference>
<reference evidence="2 3" key="1">
    <citation type="journal article" date="2022" name="G3 (Bethesda)">
        <title>Evaluating Illumina-, Nanopore-, and PacBio-based genome assembly strategies with the bald notothen, Trematomus borchgrevinki.</title>
        <authorList>
            <person name="Rayamajhi N."/>
            <person name="Cheng C.C."/>
            <person name="Catchen J.M."/>
        </authorList>
    </citation>
    <scope>NUCLEOTIDE SEQUENCE [LARGE SCALE GENOMIC DNA]</scope>
    <source>
        <strain evidence="2">AGRC-2024</strain>
    </source>
</reference>
<proteinExistence type="predicted"/>
<accession>A0ABD2GNK8</accession>
<reference evidence="2 3" key="2">
    <citation type="journal article" date="2024" name="G3 (Bethesda)">
        <title>The genome of the cryopelagic Antarctic bald notothen, Trematomus borchgrevinki.</title>
        <authorList>
            <person name="Rayamajhi N."/>
            <person name="Rivera-Colon A.G."/>
            <person name="Minhas B.F."/>
            <person name="Cheng C.C."/>
            <person name="Catchen J.M."/>
        </authorList>
    </citation>
    <scope>NUCLEOTIDE SEQUENCE [LARGE SCALE GENOMIC DNA]</scope>
    <source>
        <strain evidence="2">AGRC-2024</strain>
    </source>
</reference>
<evidence type="ECO:0000313" key="3">
    <source>
        <dbReference type="Proteomes" id="UP001619887"/>
    </source>
</evidence>
<evidence type="ECO:0000256" key="1">
    <source>
        <dbReference type="SAM" id="MobiDB-lite"/>
    </source>
</evidence>
<sequence length="94" mass="10809">MLWITPAREEQERRGRACCGLHRPGEEQERQTDKLTSEEPGSHGAPSLLHRETLPDFNLTLDPWSEFLLPPRSVPPQKRSSAQEAMLIKVFFSR</sequence>
<protein>
    <submittedName>
        <fullName evidence="2">Uncharacterized protein</fullName>
    </submittedName>
</protein>
<dbReference type="AlphaFoldDB" id="A0ABD2GNK8"/>
<name>A0ABD2GNK8_PAGBO</name>
<evidence type="ECO:0000313" key="2">
    <source>
        <dbReference type="EMBL" id="KAL3055647.1"/>
    </source>
</evidence>
<keyword evidence="3" id="KW-1185">Reference proteome</keyword>